<reference evidence="2 3" key="1">
    <citation type="submission" date="2017-01" db="EMBL/GenBank/DDBJ databases">
        <authorList>
            <person name="Varghese N."/>
            <person name="Submissions S."/>
        </authorList>
    </citation>
    <scope>NUCLEOTIDE SEQUENCE [LARGE SCALE GENOMIC DNA]</scope>
    <source>
        <strain evidence="2 3">ATCC 35905</strain>
    </source>
</reference>
<dbReference type="PANTHER" id="PTHR30006">
    <property type="entry name" value="THIAMINE-BINDING PERIPLASMIC PROTEIN-RELATED"/>
    <property type="match status" value="1"/>
</dbReference>
<comment type="caution">
    <text evidence="2">The sequence shown here is derived from an EMBL/GenBank/DDBJ whole genome shotgun (WGS) entry which is preliminary data.</text>
</comment>
<dbReference type="PANTHER" id="PTHR30006:SF24">
    <property type="entry name" value="SLL0237 PROTEIN"/>
    <property type="match status" value="1"/>
</dbReference>
<evidence type="ECO:0000313" key="2">
    <source>
        <dbReference type="EMBL" id="SIQ79308.1"/>
    </source>
</evidence>
<gene>
    <name evidence="2" type="ORF">SAMN05421828_109110</name>
</gene>
<keyword evidence="3" id="KW-1185">Reference proteome</keyword>
<dbReference type="EMBL" id="FTNE01000009">
    <property type="protein sequence ID" value="SIQ79308.1"/>
    <property type="molecule type" value="Genomic_DNA"/>
</dbReference>
<dbReference type="Proteomes" id="UP000186308">
    <property type="component" value="Unassembled WGS sequence"/>
</dbReference>
<protein>
    <submittedName>
        <fullName evidence="2">Iron(III) transport system substrate-binding protein</fullName>
    </submittedName>
</protein>
<dbReference type="OrthoDB" id="9766989at2"/>
<organism evidence="2 3">
    <name type="scientific">Acidiphilium rubrum</name>
    <dbReference type="NCBI Taxonomy" id="526"/>
    <lineage>
        <taxon>Bacteria</taxon>
        <taxon>Pseudomonadati</taxon>
        <taxon>Pseudomonadota</taxon>
        <taxon>Alphaproteobacteria</taxon>
        <taxon>Acetobacterales</taxon>
        <taxon>Acidocellaceae</taxon>
        <taxon>Acidiphilium</taxon>
    </lineage>
</organism>
<accession>A0A8G2FG97</accession>
<dbReference type="InterPro" id="IPR006059">
    <property type="entry name" value="SBP"/>
</dbReference>
<dbReference type="SUPFAM" id="SSF53850">
    <property type="entry name" value="Periplasmic binding protein-like II"/>
    <property type="match status" value="1"/>
</dbReference>
<dbReference type="Gene3D" id="3.40.190.10">
    <property type="entry name" value="Periplasmic binding protein-like II"/>
    <property type="match status" value="2"/>
</dbReference>
<dbReference type="Pfam" id="PF13416">
    <property type="entry name" value="SBP_bac_8"/>
    <property type="match status" value="1"/>
</dbReference>
<evidence type="ECO:0000256" key="1">
    <source>
        <dbReference type="ARBA" id="ARBA00022729"/>
    </source>
</evidence>
<proteinExistence type="predicted"/>
<evidence type="ECO:0000313" key="3">
    <source>
        <dbReference type="Proteomes" id="UP000186308"/>
    </source>
</evidence>
<sequence length="413" mass="42937">MGWGHGKKEGQGLCPWTPLRAQPLEPASFRGREGVQTTPLQGQAAALPPPKTNGFQRLCLWWGSRGQSPSAFFLSSPRLTQRILPASIALGLFLPYPAVAAGLTVYSRLDFASAVGVAFSRQTGIAVRVRRPPAHGLFARIRAEGDHPRWSVAWFYGASAAVLLDRRGLLAHGLAAPSGLTAMGAASVPADGSYVATGLGLGGVLVMPKAAPFAPPATWADLTAPAYRGLIGMNDPATSDQGVSPVTAMVQAAGGWPAAQGYFLSLKQAGLHIYGDTATTLAALRSGAIQIAIMRSSAALRASTIDPSLRVVVPKPAAVLASVIVMARHLPAPERAAAQRFIAYVNSPAALRIEMRQGGDDGAFWPVVSDVAPASAMPSAASLTPVMVDPAQSARDRSAIIAWFSKTIVGAST</sequence>
<dbReference type="AlphaFoldDB" id="A0A8G2FG97"/>
<keyword evidence="1" id="KW-0732">Signal</keyword>
<name>A0A8G2FG97_ACIRU</name>